<evidence type="ECO:0000313" key="9">
    <source>
        <dbReference type="EMBL" id="SMN20806.1"/>
    </source>
</evidence>
<dbReference type="GO" id="GO:0005829">
    <property type="term" value="C:cytosol"/>
    <property type="evidence" value="ECO:0007669"/>
    <property type="project" value="GOC"/>
</dbReference>
<dbReference type="GO" id="GO:0010008">
    <property type="term" value="C:endosome membrane"/>
    <property type="evidence" value="ECO:0007669"/>
    <property type="project" value="UniProtKB-SubCell"/>
</dbReference>
<evidence type="ECO:0000256" key="6">
    <source>
        <dbReference type="ARBA" id="ARBA00023136"/>
    </source>
</evidence>
<comment type="similarity">
    <text evidence="3">Belongs to the VPS53 family.</text>
</comment>
<comment type="subcellular location">
    <subcellularLocation>
        <location evidence="2">Endosome membrane</location>
        <topology evidence="2">Peripheral membrane protein</topology>
    </subcellularLocation>
    <subcellularLocation>
        <location evidence="1">Golgi apparatus</location>
        <location evidence="1">trans-Golgi network membrane</location>
        <topology evidence="1">Peripheral membrane protein</topology>
    </subcellularLocation>
</comment>
<evidence type="ECO:0000259" key="8">
    <source>
        <dbReference type="Pfam" id="PF16854"/>
    </source>
</evidence>
<dbReference type="EMBL" id="FXLY01000006">
    <property type="protein sequence ID" value="SMN20806.1"/>
    <property type="molecule type" value="Genomic_DNA"/>
</dbReference>
<dbReference type="InterPro" id="IPR031745">
    <property type="entry name" value="Vps53_C"/>
</dbReference>
<dbReference type="Gene3D" id="1.10.357.110">
    <property type="entry name" value="Vacuolar protein sorting-associated protein 53, C-terminus"/>
    <property type="match status" value="1"/>
</dbReference>
<dbReference type="STRING" id="1789683.A0A1X7R6C6"/>
<organism evidence="9 10">
    <name type="scientific">Maudiozyma saulgeensis</name>
    <dbReference type="NCBI Taxonomy" id="1789683"/>
    <lineage>
        <taxon>Eukaryota</taxon>
        <taxon>Fungi</taxon>
        <taxon>Dikarya</taxon>
        <taxon>Ascomycota</taxon>
        <taxon>Saccharomycotina</taxon>
        <taxon>Saccharomycetes</taxon>
        <taxon>Saccharomycetales</taxon>
        <taxon>Saccharomycetaceae</taxon>
        <taxon>Maudiozyma</taxon>
    </lineage>
</organism>
<gene>
    <name evidence="9" type="ORF">KASA_0M02145G</name>
</gene>
<keyword evidence="5" id="KW-0333">Golgi apparatus</keyword>
<evidence type="ECO:0000256" key="1">
    <source>
        <dbReference type="ARBA" id="ARBA00004150"/>
    </source>
</evidence>
<proteinExistence type="inferred from homology"/>
<dbReference type="Pfam" id="PF16854">
    <property type="entry name" value="VPS53_C"/>
    <property type="match status" value="1"/>
</dbReference>
<dbReference type="Proteomes" id="UP000196158">
    <property type="component" value="Unassembled WGS sequence"/>
</dbReference>
<dbReference type="PANTHER" id="PTHR12820:SF0">
    <property type="entry name" value="VACUOLAR PROTEIN SORTING-ASSOCIATED PROTEIN 53 HOMOLOG"/>
    <property type="match status" value="1"/>
</dbReference>
<evidence type="ECO:0000256" key="4">
    <source>
        <dbReference type="ARBA" id="ARBA00022753"/>
    </source>
</evidence>
<reference evidence="9 10" key="1">
    <citation type="submission" date="2017-04" db="EMBL/GenBank/DDBJ databases">
        <authorList>
            <person name="Afonso C.L."/>
            <person name="Miller P.J."/>
            <person name="Scott M.A."/>
            <person name="Spackman E."/>
            <person name="Goraichik I."/>
            <person name="Dimitrov K.M."/>
            <person name="Suarez D.L."/>
            <person name="Swayne D.E."/>
        </authorList>
    </citation>
    <scope>NUCLEOTIDE SEQUENCE [LARGE SCALE GENOMIC DNA]</scope>
</reference>
<protein>
    <submittedName>
        <fullName evidence="9">Similar to Saccharomyces cerevisiae YJL029C VPS53 Component of the GARP (Golgi-associated retrograde protein) complex</fullName>
    </submittedName>
</protein>
<dbReference type="InterPro" id="IPR038260">
    <property type="entry name" value="Vps53_C_sf"/>
</dbReference>
<dbReference type="AlphaFoldDB" id="A0A1X7R6C6"/>
<feature type="domain" description="Vps53 C-terminal" evidence="8">
    <location>
        <begin position="619"/>
        <end position="708"/>
    </location>
</feature>
<dbReference type="InterPro" id="IPR007234">
    <property type="entry name" value="Vps53_N"/>
</dbReference>
<name>A0A1X7R6C6_9SACH</name>
<keyword evidence="6" id="KW-0472">Membrane</keyword>
<dbReference type="PANTHER" id="PTHR12820">
    <property type="entry name" value="VACUOLAR SORTING PROTEIN 53"/>
    <property type="match status" value="1"/>
</dbReference>
<keyword evidence="4" id="KW-0967">Endosome</keyword>
<dbReference type="OrthoDB" id="10261632at2759"/>
<evidence type="ECO:0000256" key="3">
    <source>
        <dbReference type="ARBA" id="ARBA00008628"/>
    </source>
</evidence>
<sequence>MSLDSLNYNPIEDITTILASQGSLDDIDELLLRTRNVKLQLQEDIENNIRQSKIAPISNPDGGSVVDDVFQDFQETQNTASKIYSTISELTDGISHLDNAKKNITQSLTIFQNLKILVDSYTQCILLTESNSFVEMVSPYRIMCSLSESTFMSYKSVTEINILLSSISRLKSDILNKIKKIFNELLSGKIPGNEKLEVQLRDGACELLDSNNSAKLQIIDWCLSKLLYEIKEIFQLDDEAGSLENLSRRYMFFKKILNNFNSKYAAYFPPSWGIPLALASQFYEITKEDLDTLLRRELQGKTPSIDLFMGSLQVTLDFEKYIDVRFSNKCKAEKLSAAFEPYLSLWVSHQDGMMQKKFLTYMSESKVPENIQDSLVVPSSADLFRTYRSILSQTLELIGEGSSDGILTSLANFFSKWLIDYSSRVLRPLLLPDNLEIEDKHETTKYTVLLVNTCDYCSTTISQLEEKLAQLSSTPSNISTIFLKTKDIYDELLAKGNNLLLKRVIPLDLAFVWKEFDSTDWAHIAVEDYSRYITTLKKVLTFSSFPNDNNKSQSKSSLEDIMHLLSRDVFKWNFFDKVIDLVTSNYVDCITRLLQPLPPFATNSSRRILKPKKVIEIGEQLLLDIQLLKDILNSILESVKTGSVTSQGTPFKRLRRHVETNVDLLLHFAKLLVLPLDNPEAYQESYCRLTDDNRDITVWAFIMTLKGIKWDLEQWKGLWSFFKASIKDSSDSQLERNLFVFKWDNRHILRFENNLARIQDPAWATFVKDELCIMPIKLSGVAK</sequence>
<evidence type="ECO:0000259" key="7">
    <source>
        <dbReference type="Pfam" id="PF04100"/>
    </source>
</evidence>
<dbReference type="InterPro" id="IPR039766">
    <property type="entry name" value="Vps53"/>
</dbReference>
<dbReference type="Pfam" id="PF04100">
    <property type="entry name" value="Vps53_N"/>
    <property type="match status" value="1"/>
</dbReference>
<dbReference type="GO" id="GO:0042147">
    <property type="term" value="P:retrograde transport, endosome to Golgi"/>
    <property type="evidence" value="ECO:0007669"/>
    <property type="project" value="InterPro"/>
</dbReference>
<dbReference type="GO" id="GO:0000938">
    <property type="term" value="C:GARP complex"/>
    <property type="evidence" value="ECO:0007669"/>
    <property type="project" value="InterPro"/>
</dbReference>
<evidence type="ECO:0000256" key="2">
    <source>
        <dbReference type="ARBA" id="ARBA00004481"/>
    </source>
</evidence>
<feature type="domain" description="Vps53 N-terminal" evidence="7">
    <location>
        <begin position="7"/>
        <end position="366"/>
    </location>
</feature>
<evidence type="ECO:0000313" key="10">
    <source>
        <dbReference type="Proteomes" id="UP000196158"/>
    </source>
</evidence>
<keyword evidence="10" id="KW-1185">Reference proteome</keyword>
<accession>A0A1X7R6C6</accession>
<evidence type="ECO:0000256" key="5">
    <source>
        <dbReference type="ARBA" id="ARBA00023034"/>
    </source>
</evidence>